<dbReference type="Gene3D" id="3.40.250.10">
    <property type="entry name" value="Rhodanese-like domain"/>
    <property type="match status" value="1"/>
</dbReference>
<dbReference type="RefSeq" id="WP_089882205.1">
    <property type="nucleotide sequence ID" value="NZ_FOYS01000005.1"/>
</dbReference>
<evidence type="ECO:0000313" key="2">
    <source>
        <dbReference type="EMBL" id="SFR63271.1"/>
    </source>
</evidence>
<dbReference type="EMBL" id="FOYS01000005">
    <property type="protein sequence ID" value="SFR63271.1"/>
    <property type="molecule type" value="Genomic_DNA"/>
</dbReference>
<sequence length="143" mass="15624">MVAGDGDGRAANSITKGYVELLDEARSEVREYAVGEASRRYDDGAVFVDVRDAPELWKEGRIPDAVHVSRGMLEFCIDPESPYYVSRFGEDAEYVFVCAVGGRSLLAAQRAKEMGLERVASLEGGFTAWRDAGEPVEPADPTM</sequence>
<dbReference type="SUPFAM" id="SSF52821">
    <property type="entry name" value="Rhodanese/Cell cycle control phosphatase"/>
    <property type="match status" value="1"/>
</dbReference>
<dbReference type="STRING" id="555875.SAMN04488124_2877"/>
<keyword evidence="3" id="KW-1185">Reference proteome</keyword>
<dbReference type="AlphaFoldDB" id="A0A1I6I9A3"/>
<dbReference type="PANTHER" id="PTHR44086:SF13">
    <property type="entry name" value="THIOSULFATE SULFURTRANSFERASE PSPE"/>
    <property type="match status" value="1"/>
</dbReference>
<feature type="domain" description="Rhodanese" evidence="1">
    <location>
        <begin position="41"/>
        <end position="138"/>
    </location>
</feature>
<dbReference type="PROSITE" id="PS50206">
    <property type="entry name" value="RHODANESE_3"/>
    <property type="match status" value="1"/>
</dbReference>
<dbReference type="PANTHER" id="PTHR44086">
    <property type="entry name" value="THIOSULFATE SULFURTRANSFERASE RDL2, MITOCHONDRIAL-RELATED"/>
    <property type="match status" value="1"/>
</dbReference>
<evidence type="ECO:0000259" key="1">
    <source>
        <dbReference type="PROSITE" id="PS50206"/>
    </source>
</evidence>
<dbReference type="OrthoDB" id="135517at2157"/>
<reference evidence="3" key="1">
    <citation type="submission" date="2016-10" db="EMBL/GenBank/DDBJ databases">
        <authorList>
            <person name="Varghese N."/>
            <person name="Submissions S."/>
        </authorList>
    </citation>
    <scope>NUCLEOTIDE SEQUENCE [LARGE SCALE GENOMIC DNA]</scope>
    <source>
        <strain evidence="3">CGMCC 1.8711</strain>
    </source>
</reference>
<dbReference type="SMART" id="SM00450">
    <property type="entry name" value="RHOD"/>
    <property type="match status" value="1"/>
</dbReference>
<protein>
    <submittedName>
        <fullName evidence="2">Rhodanese-related sulfurtransferase</fullName>
    </submittedName>
</protein>
<dbReference type="InterPro" id="IPR036873">
    <property type="entry name" value="Rhodanese-like_dom_sf"/>
</dbReference>
<evidence type="ECO:0000313" key="3">
    <source>
        <dbReference type="Proteomes" id="UP000243250"/>
    </source>
</evidence>
<accession>A0A1I6I9A3</accession>
<dbReference type="InterPro" id="IPR001763">
    <property type="entry name" value="Rhodanese-like_dom"/>
</dbReference>
<name>A0A1I6I9A3_9EURY</name>
<organism evidence="2 3">
    <name type="scientific">Halogeometricum limi</name>
    <dbReference type="NCBI Taxonomy" id="555875"/>
    <lineage>
        <taxon>Archaea</taxon>
        <taxon>Methanobacteriati</taxon>
        <taxon>Methanobacteriota</taxon>
        <taxon>Stenosarchaea group</taxon>
        <taxon>Halobacteria</taxon>
        <taxon>Halobacteriales</taxon>
        <taxon>Haloferacaceae</taxon>
        <taxon>Halogeometricum</taxon>
    </lineage>
</organism>
<proteinExistence type="predicted"/>
<keyword evidence="2" id="KW-0808">Transferase</keyword>
<dbReference type="GO" id="GO:0004792">
    <property type="term" value="F:thiosulfate-cyanide sulfurtransferase activity"/>
    <property type="evidence" value="ECO:0007669"/>
    <property type="project" value="TreeGrafter"/>
</dbReference>
<dbReference type="Pfam" id="PF00581">
    <property type="entry name" value="Rhodanese"/>
    <property type="match status" value="1"/>
</dbReference>
<dbReference type="Proteomes" id="UP000243250">
    <property type="component" value="Unassembled WGS sequence"/>
</dbReference>
<gene>
    <name evidence="2" type="ORF">SAMN04488124_2877</name>
</gene>